<proteinExistence type="predicted"/>
<accession>A0ABY6M4B5</accession>
<feature type="transmembrane region" description="Helical" evidence="1">
    <location>
        <begin position="76"/>
        <end position="95"/>
    </location>
</feature>
<evidence type="ECO:0000256" key="1">
    <source>
        <dbReference type="SAM" id="Phobius"/>
    </source>
</evidence>
<feature type="transmembrane region" description="Helical" evidence="1">
    <location>
        <begin position="20"/>
        <end position="39"/>
    </location>
</feature>
<name>A0ABY6M4B5_9FLAO</name>
<gene>
    <name evidence="2" type="ORF">K5I29_06005</name>
</gene>
<dbReference type="EMBL" id="CP081495">
    <property type="protein sequence ID" value="UYW02443.1"/>
    <property type="molecule type" value="Genomic_DNA"/>
</dbReference>
<dbReference type="RefSeq" id="WP_264434998.1">
    <property type="nucleotide sequence ID" value="NZ_CP081495.1"/>
</dbReference>
<keyword evidence="1" id="KW-0472">Membrane</keyword>
<keyword evidence="3" id="KW-1185">Reference proteome</keyword>
<keyword evidence="1" id="KW-1133">Transmembrane helix</keyword>
<keyword evidence="1" id="KW-0812">Transmembrane</keyword>
<sequence>MKNKDLLEIKPKPKHRIRNLILGVVFDLLGNASYLIPGLGEGIDVFWAPLAMYFMNVMYPSKAGKAASIVTFIEEIMPGIDIIPSFTIMWFYTYVYKK</sequence>
<dbReference type="Proteomes" id="UP001163328">
    <property type="component" value="Chromosome"/>
</dbReference>
<organism evidence="2 3">
    <name type="scientific">Flavobacterium agricola</name>
    <dbReference type="NCBI Taxonomy" id="2870839"/>
    <lineage>
        <taxon>Bacteria</taxon>
        <taxon>Pseudomonadati</taxon>
        <taxon>Bacteroidota</taxon>
        <taxon>Flavobacteriia</taxon>
        <taxon>Flavobacteriales</taxon>
        <taxon>Flavobacteriaceae</taxon>
        <taxon>Flavobacterium</taxon>
    </lineage>
</organism>
<protein>
    <submittedName>
        <fullName evidence="2">Uncharacterized protein</fullName>
    </submittedName>
</protein>
<reference evidence="2" key="1">
    <citation type="submission" date="2021-08" db="EMBL/GenBank/DDBJ databases">
        <title>Flavobacterium sp. strain CC-SYL302.</title>
        <authorList>
            <person name="Lin S.-Y."/>
            <person name="Lee T.-H."/>
            <person name="Young C.-C."/>
        </authorList>
    </citation>
    <scope>NUCLEOTIDE SEQUENCE</scope>
    <source>
        <strain evidence="2">CC-SYL302</strain>
    </source>
</reference>
<evidence type="ECO:0000313" key="3">
    <source>
        <dbReference type="Proteomes" id="UP001163328"/>
    </source>
</evidence>
<evidence type="ECO:0000313" key="2">
    <source>
        <dbReference type="EMBL" id="UYW02443.1"/>
    </source>
</evidence>